<protein>
    <submittedName>
        <fullName evidence="1">Uncharacterized protein</fullName>
    </submittedName>
</protein>
<sequence length="59" mass="6755">MSSSLEEINSVDDDRENMVCRIRNLDNGTEFVINNPSGNRVLSRLRRVGSDRLVTIDEF</sequence>
<evidence type="ECO:0000313" key="2">
    <source>
        <dbReference type="Proteomes" id="UP000017836"/>
    </source>
</evidence>
<organism evidence="1 2">
    <name type="scientific">Amborella trichopoda</name>
    <dbReference type="NCBI Taxonomy" id="13333"/>
    <lineage>
        <taxon>Eukaryota</taxon>
        <taxon>Viridiplantae</taxon>
        <taxon>Streptophyta</taxon>
        <taxon>Embryophyta</taxon>
        <taxon>Tracheophyta</taxon>
        <taxon>Spermatophyta</taxon>
        <taxon>Magnoliopsida</taxon>
        <taxon>Amborellales</taxon>
        <taxon>Amborellaceae</taxon>
        <taxon>Amborella</taxon>
    </lineage>
</organism>
<evidence type="ECO:0000313" key="1">
    <source>
        <dbReference type="EMBL" id="ERN03550.1"/>
    </source>
</evidence>
<dbReference type="HOGENOM" id="CLU_2963944_0_0_1"/>
<keyword evidence="2" id="KW-1185">Reference proteome</keyword>
<gene>
    <name evidence="1" type="ORF">AMTR_s04113p00003810</name>
</gene>
<dbReference type="AlphaFoldDB" id="U5CLG0"/>
<dbReference type="EMBL" id="KI394354">
    <property type="protein sequence ID" value="ERN03550.1"/>
    <property type="molecule type" value="Genomic_DNA"/>
</dbReference>
<proteinExistence type="predicted"/>
<dbReference type="Proteomes" id="UP000017836">
    <property type="component" value="Unassembled WGS sequence"/>
</dbReference>
<name>U5CLG0_AMBTC</name>
<accession>U5CLG0</accession>
<reference evidence="2" key="1">
    <citation type="journal article" date="2013" name="Science">
        <title>The Amborella genome and the evolution of flowering plants.</title>
        <authorList>
            <consortium name="Amborella Genome Project"/>
        </authorList>
    </citation>
    <scope>NUCLEOTIDE SEQUENCE [LARGE SCALE GENOMIC DNA]</scope>
</reference>
<dbReference type="Gramene" id="ERN03550">
    <property type="protein sequence ID" value="ERN03550"/>
    <property type="gene ID" value="AMTR_s04113p00003810"/>
</dbReference>